<feature type="transmembrane region" description="Helical" evidence="10">
    <location>
        <begin position="38"/>
        <end position="57"/>
    </location>
</feature>
<comment type="activity regulation">
    <text evidence="10">Na(+) is not transported, but it plays an essential structural role and its presence is essential for fluoride channel function.</text>
</comment>
<evidence type="ECO:0000256" key="3">
    <source>
        <dbReference type="ARBA" id="ARBA00022692"/>
    </source>
</evidence>
<dbReference type="AlphaFoldDB" id="R4KC83"/>
<sequence>MIDAAAVGVGGFLGAVGRYLVVRIISKIWKKDFPLATFIVNMLGSFALGLLVAHPYFAYQLMDGSARVAIGVGFMGSFTTYSTFMYESFMLGRRGKVRLGIGYVLASIAIGLLLAWSSVYCF</sequence>
<keyword evidence="6 10" id="KW-0407">Ion channel</keyword>
<evidence type="ECO:0000313" key="12">
    <source>
        <dbReference type="Proteomes" id="UP000013520"/>
    </source>
</evidence>
<keyword evidence="10" id="KW-0813">Transport</keyword>
<evidence type="ECO:0000256" key="6">
    <source>
        <dbReference type="ARBA" id="ARBA00023303"/>
    </source>
</evidence>
<keyword evidence="5 10" id="KW-0472">Membrane</keyword>
<keyword evidence="10" id="KW-0915">Sodium</keyword>
<feature type="transmembrane region" description="Helical" evidence="10">
    <location>
        <begin position="6"/>
        <end position="26"/>
    </location>
</feature>
<feature type="transmembrane region" description="Helical" evidence="10">
    <location>
        <begin position="69"/>
        <end position="89"/>
    </location>
</feature>
<evidence type="ECO:0000256" key="10">
    <source>
        <dbReference type="HAMAP-Rule" id="MF_00454"/>
    </source>
</evidence>
<dbReference type="InterPro" id="IPR003691">
    <property type="entry name" value="FluC"/>
</dbReference>
<dbReference type="PANTHER" id="PTHR28259">
    <property type="entry name" value="FLUORIDE EXPORT PROTEIN 1-RELATED"/>
    <property type="match status" value="1"/>
</dbReference>
<comment type="function">
    <text evidence="9 10">Fluoride-specific ion channel. Important for reducing fluoride concentration in the cell, thus reducing its toxicity.</text>
</comment>
<name>R4KC83_9FIRM</name>
<keyword evidence="2 10" id="KW-1003">Cell membrane</keyword>
<evidence type="ECO:0000256" key="7">
    <source>
        <dbReference type="ARBA" id="ARBA00035120"/>
    </source>
</evidence>
<dbReference type="Proteomes" id="UP000013520">
    <property type="component" value="Chromosome"/>
</dbReference>
<dbReference type="HOGENOM" id="CLU_114342_3_2_9"/>
<dbReference type="GO" id="GO:0046872">
    <property type="term" value="F:metal ion binding"/>
    <property type="evidence" value="ECO:0007669"/>
    <property type="project" value="UniProtKB-KW"/>
</dbReference>
<gene>
    <name evidence="10" type="primary">fluC</name>
    <name evidence="10" type="synonym">crcB</name>
    <name evidence="11" type="ORF">Desgi_1290</name>
</gene>
<dbReference type="RefSeq" id="WP_006524298.1">
    <property type="nucleotide sequence ID" value="NC_021184.1"/>
</dbReference>
<evidence type="ECO:0000256" key="9">
    <source>
        <dbReference type="ARBA" id="ARBA00049940"/>
    </source>
</evidence>
<evidence type="ECO:0000256" key="1">
    <source>
        <dbReference type="ARBA" id="ARBA00004651"/>
    </source>
</evidence>
<keyword evidence="12" id="KW-1185">Reference proteome</keyword>
<feature type="binding site" evidence="10">
    <location>
        <position position="76"/>
    </location>
    <ligand>
        <name>Na(+)</name>
        <dbReference type="ChEBI" id="CHEBI:29101"/>
        <note>structural</note>
    </ligand>
</feature>
<keyword evidence="10" id="KW-0406">Ion transport</keyword>
<dbReference type="Pfam" id="PF02537">
    <property type="entry name" value="CRCB"/>
    <property type="match status" value="1"/>
</dbReference>
<dbReference type="KEGG" id="dgi:Desgi_1290"/>
<evidence type="ECO:0000256" key="8">
    <source>
        <dbReference type="ARBA" id="ARBA00035585"/>
    </source>
</evidence>
<comment type="catalytic activity">
    <reaction evidence="8">
        <text>fluoride(in) = fluoride(out)</text>
        <dbReference type="Rhea" id="RHEA:76159"/>
        <dbReference type="ChEBI" id="CHEBI:17051"/>
    </reaction>
    <physiologicalReaction direction="left-to-right" evidence="8">
        <dbReference type="Rhea" id="RHEA:76160"/>
    </physiologicalReaction>
</comment>
<dbReference type="NCBIfam" id="TIGR00494">
    <property type="entry name" value="crcB"/>
    <property type="match status" value="1"/>
</dbReference>
<comment type="similarity">
    <text evidence="7 10">Belongs to the fluoride channel Fluc/FEX (TC 1.A.43) family.</text>
</comment>
<keyword evidence="3 10" id="KW-0812">Transmembrane</keyword>
<dbReference type="GO" id="GO:0140114">
    <property type="term" value="P:cellular detoxification of fluoride"/>
    <property type="evidence" value="ECO:0007669"/>
    <property type="project" value="UniProtKB-UniRule"/>
</dbReference>
<dbReference type="eggNOG" id="COG0239">
    <property type="taxonomic scope" value="Bacteria"/>
</dbReference>
<organism evidence="11 12">
    <name type="scientific">Desulfoscipio gibsoniae DSM 7213</name>
    <dbReference type="NCBI Taxonomy" id="767817"/>
    <lineage>
        <taxon>Bacteria</taxon>
        <taxon>Bacillati</taxon>
        <taxon>Bacillota</taxon>
        <taxon>Clostridia</taxon>
        <taxon>Eubacteriales</taxon>
        <taxon>Desulfallaceae</taxon>
        <taxon>Desulfoscipio</taxon>
    </lineage>
</organism>
<feature type="binding site" evidence="10">
    <location>
        <position position="79"/>
    </location>
    <ligand>
        <name>Na(+)</name>
        <dbReference type="ChEBI" id="CHEBI:29101"/>
        <note>structural</note>
    </ligand>
</feature>
<reference evidence="11 12" key="1">
    <citation type="submission" date="2012-01" db="EMBL/GenBank/DDBJ databases">
        <title>Complete sequence of Desulfotomaculum gibsoniae DSM 7213.</title>
        <authorList>
            <consortium name="US DOE Joint Genome Institute"/>
            <person name="Lucas S."/>
            <person name="Han J."/>
            <person name="Lapidus A."/>
            <person name="Cheng J.-F."/>
            <person name="Goodwin L."/>
            <person name="Pitluck S."/>
            <person name="Peters L."/>
            <person name="Ovchinnikova G."/>
            <person name="Teshima H."/>
            <person name="Detter J.C."/>
            <person name="Han C."/>
            <person name="Tapia R."/>
            <person name="Land M."/>
            <person name="Hauser L."/>
            <person name="Kyrpides N."/>
            <person name="Ivanova N."/>
            <person name="Pagani I."/>
            <person name="Parshina S."/>
            <person name="Plugge C."/>
            <person name="Muyzer G."/>
            <person name="Kuever J."/>
            <person name="Ivanova A."/>
            <person name="Nazina T."/>
            <person name="Klenk H.-P."/>
            <person name="Brambilla E."/>
            <person name="Spring S."/>
            <person name="Stams A.F."/>
            <person name="Woyke T."/>
        </authorList>
    </citation>
    <scope>NUCLEOTIDE SEQUENCE [LARGE SCALE GENOMIC DNA]</scope>
    <source>
        <strain evidence="11 12">DSM 7213</strain>
    </source>
</reference>
<accession>R4KC83</accession>
<dbReference type="GO" id="GO:0062054">
    <property type="term" value="F:fluoride channel activity"/>
    <property type="evidence" value="ECO:0007669"/>
    <property type="project" value="UniProtKB-UniRule"/>
</dbReference>
<dbReference type="HAMAP" id="MF_00454">
    <property type="entry name" value="FluC"/>
    <property type="match status" value="1"/>
</dbReference>
<comment type="subcellular location">
    <subcellularLocation>
        <location evidence="1 10">Cell membrane</location>
        <topology evidence="1 10">Multi-pass membrane protein</topology>
    </subcellularLocation>
</comment>
<keyword evidence="4 10" id="KW-1133">Transmembrane helix</keyword>
<evidence type="ECO:0000313" key="11">
    <source>
        <dbReference type="EMBL" id="AGL00798.1"/>
    </source>
</evidence>
<evidence type="ECO:0000256" key="5">
    <source>
        <dbReference type="ARBA" id="ARBA00023136"/>
    </source>
</evidence>
<dbReference type="GO" id="GO:0005886">
    <property type="term" value="C:plasma membrane"/>
    <property type="evidence" value="ECO:0007669"/>
    <property type="project" value="UniProtKB-SubCell"/>
</dbReference>
<proteinExistence type="inferred from homology"/>
<dbReference type="PANTHER" id="PTHR28259:SF1">
    <property type="entry name" value="FLUORIDE EXPORT PROTEIN 1-RELATED"/>
    <property type="match status" value="1"/>
</dbReference>
<dbReference type="OrthoDB" id="9815830at2"/>
<dbReference type="EMBL" id="CP003273">
    <property type="protein sequence ID" value="AGL00798.1"/>
    <property type="molecule type" value="Genomic_DNA"/>
</dbReference>
<evidence type="ECO:0000256" key="4">
    <source>
        <dbReference type="ARBA" id="ARBA00022989"/>
    </source>
</evidence>
<keyword evidence="10" id="KW-0479">Metal-binding</keyword>
<feature type="transmembrane region" description="Helical" evidence="10">
    <location>
        <begin position="101"/>
        <end position="119"/>
    </location>
</feature>
<protein>
    <recommendedName>
        <fullName evidence="10">Fluoride-specific ion channel FluC</fullName>
    </recommendedName>
</protein>
<dbReference type="STRING" id="767817.Desgi_1290"/>
<evidence type="ECO:0000256" key="2">
    <source>
        <dbReference type="ARBA" id="ARBA00022475"/>
    </source>
</evidence>